<evidence type="ECO:0008006" key="5">
    <source>
        <dbReference type="Google" id="ProtNLM"/>
    </source>
</evidence>
<name>A0A0P0EHM5_AZOBR</name>
<reference evidence="1 4" key="2">
    <citation type="submission" date="2023-11" db="EMBL/GenBank/DDBJ databases">
        <title>MicrobeMod: A computational toolkit for identifying prokaryotic methylation and restriction-modification with nanopore sequencing.</title>
        <authorList>
            <person name="Crits-Christoph A."/>
            <person name="Kang S.C."/>
            <person name="Lee H."/>
            <person name="Ostrov N."/>
        </authorList>
    </citation>
    <scope>NUCLEOTIDE SEQUENCE [LARGE SCALE GENOMIC DNA]</scope>
    <source>
        <strain evidence="1 4">ATCC 29145</strain>
    </source>
</reference>
<evidence type="ECO:0000313" key="3">
    <source>
        <dbReference type="Proteomes" id="UP000298774"/>
    </source>
</evidence>
<accession>A0A0P0EHM5</accession>
<dbReference type="EMBL" id="CP032339">
    <property type="protein sequence ID" value="QCO07739.1"/>
    <property type="molecule type" value="Genomic_DNA"/>
</dbReference>
<dbReference type="Proteomes" id="UP001277471">
    <property type="component" value="Unassembled WGS sequence"/>
</dbReference>
<organism evidence="2 3">
    <name type="scientific">Azospirillum brasilense</name>
    <dbReference type="NCBI Taxonomy" id="192"/>
    <lineage>
        <taxon>Bacteria</taxon>
        <taxon>Pseudomonadati</taxon>
        <taxon>Pseudomonadota</taxon>
        <taxon>Alphaproteobacteria</taxon>
        <taxon>Rhodospirillales</taxon>
        <taxon>Azospirillaceae</taxon>
        <taxon>Azospirillum</taxon>
    </lineage>
</organism>
<reference evidence="2 3" key="1">
    <citation type="submission" date="2018-09" db="EMBL/GenBank/DDBJ databases">
        <title>Whole genome based analysis of evolution and adaptive divergence in Indian and Brazilian strains of Azospirillum brasilense.</title>
        <authorList>
            <person name="Singh C."/>
            <person name="Tripathi A.K."/>
        </authorList>
    </citation>
    <scope>NUCLEOTIDE SEQUENCE [LARGE SCALE GENOMIC DNA]</scope>
    <source>
        <strain evidence="2 3">MTCC4038</strain>
    </source>
</reference>
<dbReference type="GeneID" id="56448306"/>
<dbReference type="RefSeq" id="WP_035673313.1">
    <property type="nucleotide sequence ID" value="NZ_CP012914.1"/>
</dbReference>
<dbReference type="EMBL" id="JAWXYC010000004">
    <property type="protein sequence ID" value="MDX5953852.1"/>
    <property type="molecule type" value="Genomic_DNA"/>
</dbReference>
<dbReference type="AlphaFoldDB" id="A0A0P0EHM5"/>
<evidence type="ECO:0000313" key="4">
    <source>
        <dbReference type="Proteomes" id="UP001277471"/>
    </source>
</evidence>
<gene>
    <name evidence="2" type="ORF">D3868_00985</name>
    <name evidence="1" type="ORF">SIM66_21995</name>
</gene>
<dbReference type="KEGG" id="abf:AMK58_06820"/>
<evidence type="ECO:0000313" key="1">
    <source>
        <dbReference type="EMBL" id="MDX5953852.1"/>
    </source>
</evidence>
<keyword evidence="4" id="KW-1185">Reference proteome</keyword>
<proteinExistence type="predicted"/>
<dbReference type="Proteomes" id="UP000298774">
    <property type="component" value="Chromosome"/>
</dbReference>
<protein>
    <recommendedName>
        <fullName evidence="5">DNA-binding protein</fullName>
    </recommendedName>
</protein>
<evidence type="ECO:0000313" key="2">
    <source>
        <dbReference type="EMBL" id="QCO07739.1"/>
    </source>
</evidence>
<sequence length="76" mass="8709">MAETKTSIKRAPKRPMRKTFRLAYSVEELAMATSMSRTKIFDALRTGALKGKKLKTRTIILRRDALSWLKGLPDWA</sequence>